<name>A0A5J4VGT4_9EUKA</name>
<dbReference type="EMBL" id="SNRW01007204">
    <property type="protein sequence ID" value="KAA6381644.1"/>
    <property type="molecule type" value="Genomic_DNA"/>
</dbReference>
<accession>A0A5J4VGT4</accession>
<proteinExistence type="predicted"/>
<evidence type="ECO:0000313" key="1">
    <source>
        <dbReference type="EMBL" id="KAA6381644.1"/>
    </source>
</evidence>
<dbReference type="Proteomes" id="UP000324800">
    <property type="component" value="Unassembled WGS sequence"/>
</dbReference>
<reference evidence="1 2" key="1">
    <citation type="submission" date="2019-03" db="EMBL/GenBank/DDBJ databases">
        <title>Single cell metagenomics reveals metabolic interactions within the superorganism composed of flagellate Streblomastix strix and complex community of Bacteroidetes bacteria on its surface.</title>
        <authorList>
            <person name="Treitli S.C."/>
            <person name="Kolisko M."/>
            <person name="Husnik F."/>
            <person name="Keeling P."/>
            <person name="Hampl V."/>
        </authorList>
    </citation>
    <scope>NUCLEOTIDE SEQUENCE [LARGE SCALE GENOMIC DNA]</scope>
    <source>
        <strain evidence="1">ST1C</strain>
    </source>
</reference>
<protein>
    <submittedName>
        <fullName evidence="1">Uncharacterized protein</fullName>
    </submittedName>
</protein>
<organism evidence="1 2">
    <name type="scientific">Streblomastix strix</name>
    <dbReference type="NCBI Taxonomy" id="222440"/>
    <lineage>
        <taxon>Eukaryota</taxon>
        <taxon>Metamonada</taxon>
        <taxon>Preaxostyla</taxon>
        <taxon>Oxymonadida</taxon>
        <taxon>Streblomastigidae</taxon>
        <taxon>Streblomastix</taxon>
    </lineage>
</organism>
<dbReference type="AlphaFoldDB" id="A0A5J4VGT4"/>
<evidence type="ECO:0000313" key="2">
    <source>
        <dbReference type="Proteomes" id="UP000324800"/>
    </source>
</evidence>
<dbReference type="Gene3D" id="6.10.140.2190">
    <property type="match status" value="1"/>
</dbReference>
<gene>
    <name evidence="1" type="ORF">EZS28_022828</name>
</gene>
<comment type="caution">
    <text evidence="1">The sequence shown here is derived from an EMBL/GenBank/DDBJ whole genome shotgun (WGS) entry which is preliminary data.</text>
</comment>
<sequence length="993" mass="109432">MSNDADLHSLDVLIKHDEALFGSIRYNSIGLVEQVENINNQINMINNAPAPDVYTRPEANEISDIKADKSDTYTKTETDTMLDEKADKTQLIDSYTKQEDDALLLLKANVIDIVDSYSKTEDDTLLDAKADKTYTYTKTEDDQLLLLKANVIDIVDSYSKTEDDALLLLKADKTETYTKTEDDELILLKANVADIVDSYSKIEDDALLLLKADKNDTYTKTEDDALLDTKADKTDMIDSYSKIEDDALLLLKANVADLTNYVDLTSAQTITGQKQFGIISVSNISKLSKNDASILLAGGGDMLVSSLVTQPQLQEVRDIATGKSKAYVFSTQGELNDWMAVQDNVAKLAIGDNLYIVDKEVTDYWWDGTDLKVLETELSHMSNVITTLGTATGGGNAITDISIDGNVLTPAKNKNFVDTNYDQSISGQKTFNTTIHSVGIMVQTYDNSSVVCAGGGVRSIADIQSASYSKSEDDALLLLKADKSTTYTKTEDDALLLLKADKTQLIDSYTKGETNNLLNNKADTGVSYAKQEDDALLLLKADKTQLIDSYTKGETNNLLNNKADTGVSYTKGEDDALLLLKADKSITYTKTETDQLISDIDVDLTDYYNKTKTDELLGEKVDTTELSNYVTLGTAQTINANKTFNNACRFTSTIDGMSTVTGASFVKSGADITVVLLGAGGTKPISEFTTTMDDTNYVKKTGQVSQSITGNLIRTDSEESFDYLQARQYATKYSIDGAFVKKTGKNLQVIEGYLRKGSEPEEVSEDDEDYVTRKDVQSKYVGIWGEQQIIGTKSFYDNVTANGFIKRGGTNQQVLLANGSTKPLSEFTTTIDDSNHVKKEGQSTQEIEGNLIRSGSEISFENLQPFQYITKLDAKYRFVQKEGQLVYEIEGKIRRKQVDEESQDGDYLTKEEMDNKYVTLGGNQTINGTKTFTISVTAPAFVKYSGTNQQVLLADGTVKSLSEFDGVQVEDITNLIVDLHSNITFNYLKLVRI</sequence>
<feature type="non-terminal residue" evidence="1">
    <location>
        <position position="993"/>
    </location>
</feature>